<dbReference type="SUPFAM" id="SSF53474">
    <property type="entry name" value="alpha/beta-Hydrolases"/>
    <property type="match status" value="1"/>
</dbReference>
<dbReference type="RefSeq" id="WP_377180227.1">
    <property type="nucleotide sequence ID" value="NZ_JBHUOG010000001.1"/>
</dbReference>
<evidence type="ECO:0000256" key="1">
    <source>
        <dbReference type="ARBA" id="ARBA00022801"/>
    </source>
</evidence>
<dbReference type="Proteomes" id="UP001597479">
    <property type="component" value="Unassembled WGS sequence"/>
</dbReference>
<proteinExistence type="predicted"/>
<dbReference type="InterPro" id="IPR002018">
    <property type="entry name" value="CarbesteraseB"/>
</dbReference>
<dbReference type="PANTHER" id="PTHR43918:SF4">
    <property type="entry name" value="CARBOXYLIC ESTER HYDROLASE"/>
    <property type="match status" value="1"/>
</dbReference>
<keyword evidence="4" id="KW-1185">Reference proteome</keyword>
<accession>A0ABW5VML5</accession>
<name>A0ABW5VML5_9MICO</name>
<evidence type="ECO:0000259" key="2">
    <source>
        <dbReference type="Pfam" id="PF00135"/>
    </source>
</evidence>
<protein>
    <submittedName>
        <fullName evidence="3">Carboxylesterase family protein</fullName>
    </submittedName>
</protein>
<keyword evidence="1" id="KW-0378">Hydrolase</keyword>
<dbReference type="InterPro" id="IPR029058">
    <property type="entry name" value="AB_hydrolase_fold"/>
</dbReference>
<dbReference type="PANTHER" id="PTHR43918">
    <property type="entry name" value="ACETYLCHOLINESTERASE"/>
    <property type="match status" value="1"/>
</dbReference>
<dbReference type="EMBL" id="JBHUOG010000001">
    <property type="protein sequence ID" value="MFD2792525.1"/>
    <property type="molecule type" value="Genomic_DNA"/>
</dbReference>
<evidence type="ECO:0000313" key="3">
    <source>
        <dbReference type="EMBL" id="MFD2792525.1"/>
    </source>
</evidence>
<gene>
    <name evidence="3" type="ORF">ACFS27_03090</name>
</gene>
<dbReference type="Pfam" id="PF00135">
    <property type="entry name" value="COesterase"/>
    <property type="match status" value="1"/>
</dbReference>
<feature type="domain" description="Carboxylesterase type B" evidence="2">
    <location>
        <begin position="37"/>
        <end position="321"/>
    </location>
</feature>
<sequence length="449" mass="48319">MTTGYGPDSEDDLTERRFALDAGVIVGLVDGNLVRALGIPYATAARFARPVRITRYEAPLDAFERAPAAPQLPPRLFNRLIGPDDLAMDENCQRLSVTAPADLGDGEWVPVLVWIHGGGYVAGAGDLAQYDPRALVAEQRVIVVAVTYRLGLLGFLGDGVEAPANLGLLDLLMALRWVRDNIAVFGGDPSSTTLFGQSAGADAIAQLMISDGAEGLFQRAIMQSAPLGVTAGRTPMTEAMLAAVGELSRTAPVEEVLALQPVAERAARRFGQPSRQPFGVQYGLSPLPDEADRDAAWREAARRVDVLIGCTQDEAGVIAALVPALKRVFRLPVLGSLARRLIGTPLNRSMYERPARQFIARHRDAGGRAHRYLMTWQPDGNGYGAAHLTDLPLVLGSRQAWDGAPLLGSADWADVERRGRIVRRIWAEFARTGTVPNVPANDTIAFPPD</sequence>
<dbReference type="InterPro" id="IPR050654">
    <property type="entry name" value="AChE-related_enzymes"/>
</dbReference>
<evidence type="ECO:0000313" key="4">
    <source>
        <dbReference type="Proteomes" id="UP001597479"/>
    </source>
</evidence>
<reference evidence="4" key="1">
    <citation type="journal article" date="2019" name="Int. J. Syst. Evol. Microbiol.">
        <title>The Global Catalogue of Microorganisms (GCM) 10K type strain sequencing project: providing services to taxonomists for standard genome sequencing and annotation.</title>
        <authorList>
            <consortium name="The Broad Institute Genomics Platform"/>
            <consortium name="The Broad Institute Genome Sequencing Center for Infectious Disease"/>
            <person name="Wu L."/>
            <person name="Ma J."/>
        </authorList>
    </citation>
    <scope>NUCLEOTIDE SEQUENCE [LARGE SCALE GENOMIC DNA]</scope>
    <source>
        <strain evidence="4">CCM 7044</strain>
    </source>
</reference>
<dbReference type="Gene3D" id="3.40.50.1820">
    <property type="entry name" value="alpha/beta hydrolase"/>
    <property type="match status" value="1"/>
</dbReference>
<comment type="caution">
    <text evidence="3">The sequence shown here is derived from an EMBL/GenBank/DDBJ whole genome shotgun (WGS) entry which is preliminary data.</text>
</comment>
<organism evidence="3 4">
    <name type="scientific">Promicromonospora vindobonensis</name>
    <dbReference type="NCBI Taxonomy" id="195748"/>
    <lineage>
        <taxon>Bacteria</taxon>
        <taxon>Bacillati</taxon>
        <taxon>Actinomycetota</taxon>
        <taxon>Actinomycetes</taxon>
        <taxon>Micrococcales</taxon>
        <taxon>Promicromonosporaceae</taxon>
        <taxon>Promicromonospora</taxon>
    </lineage>
</organism>